<dbReference type="EMBL" id="DVOJ01000013">
    <property type="protein sequence ID" value="HIV01590.1"/>
    <property type="molecule type" value="Genomic_DNA"/>
</dbReference>
<protein>
    <submittedName>
        <fullName evidence="1">Uncharacterized protein</fullName>
    </submittedName>
</protein>
<dbReference type="Proteomes" id="UP000886861">
    <property type="component" value="Unassembled WGS sequence"/>
</dbReference>
<proteinExistence type="predicted"/>
<evidence type="ECO:0000313" key="2">
    <source>
        <dbReference type="Proteomes" id="UP000886861"/>
    </source>
</evidence>
<gene>
    <name evidence="1" type="ORF">IAA62_03445</name>
</gene>
<evidence type="ECO:0000313" key="1">
    <source>
        <dbReference type="EMBL" id="HIV01590.1"/>
    </source>
</evidence>
<organism evidence="1 2">
    <name type="scientific">Candidatus Caccopulliclostridium gallistercoris</name>
    <dbReference type="NCBI Taxonomy" id="2840719"/>
    <lineage>
        <taxon>Bacteria</taxon>
        <taxon>Bacillati</taxon>
        <taxon>Bacillota</taxon>
        <taxon>Clostridia</taxon>
        <taxon>Candidatus Caccopulliclostridium</taxon>
    </lineage>
</organism>
<accession>A0A9D1NEI3</accession>
<name>A0A9D1NEI3_9FIRM</name>
<dbReference type="AlphaFoldDB" id="A0A9D1NEI3"/>
<reference evidence="1" key="1">
    <citation type="submission" date="2020-10" db="EMBL/GenBank/DDBJ databases">
        <authorList>
            <person name="Gilroy R."/>
        </authorList>
    </citation>
    <scope>NUCLEOTIDE SEQUENCE</scope>
    <source>
        <strain evidence="1">CHK186-9395</strain>
    </source>
</reference>
<sequence length="99" mass="11929">MYNFRFNKTTRCLWFLAENEQDEGVKNYVREIVKKIPVEYSPLPPSYYHVPNVHLPFKIRRNVFTLTKNLAKRMKIEGRQRKKSQIVQLAEEKEKELGM</sequence>
<comment type="caution">
    <text evidence="1">The sequence shown here is derived from an EMBL/GenBank/DDBJ whole genome shotgun (WGS) entry which is preliminary data.</text>
</comment>
<reference evidence="1" key="2">
    <citation type="journal article" date="2021" name="PeerJ">
        <title>Extensive microbial diversity within the chicken gut microbiome revealed by metagenomics and culture.</title>
        <authorList>
            <person name="Gilroy R."/>
            <person name="Ravi A."/>
            <person name="Getino M."/>
            <person name="Pursley I."/>
            <person name="Horton D.L."/>
            <person name="Alikhan N.F."/>
            <person name="Baker D."/>
            <person name="Gharbi K."/>
            <person name="Hall N."/>
            <person name="Watson M."/>
            <person name="Adriaenssens E.M."/>
            <person name="Foster-Nyarko E."/>
            <person name="Jarju S."/>
            <person name="Secka A."/>
            <person name="Antonio M."/>
            <person name="Oren A."/>
            <person name="Chaudhuri R.R."/>
            <person name="La Ragione R."/>
            <person name="Hildebrand F."/>
            <person name="Pallen M.J."/>
        </authorList>
    </citation>
    <scope>NUCLEOTIDE SEQUENCE</scope>
    <source>
        <strain evidence="1">CHK186-9395</strain>
    </source>
</reference>